<dbReference type="EMBL" id="QENQ01000001">
    <property type="protein sequence ID" value="PVX27975.1"/>
    <property type="molecule type" value="Genomic_DNA"/>
</dbReference>
<evidence type="ECO:0000256" key="10">
    <source>
        <dbReference type="ARBA" id="ARBA00023136"/>
    </source>
</evidence>
<feature type="short sequence motif" description="TonB C-terminal box" evidence="13">
    <location>
        <begin position="758"/>
        <end position="775"/>
    </location>
</feature>
<keyword evidence="5 12" id="KW-0812">Transmembrane</keyword>
<evidence type="ECO:0000256" key="13">
    <source>
        <dbReference type="PROSITE-ProRule" id="PRU10144"/>
    </source>
</evidence>
<dbReference type="InterPro" id="IPR039426">
    <property type="entry name" value="TonB-dep_rcpt-like"/>
</dbReference>
<reference evidence="18 19" key="1">
    <citation type="submission" date="2018-05" db="EMBL/GenBank/DDBJ databases">
        <title>Description of Sphingomonas pokkalii sp nov, isolated from the rhizosphere of saline tolerant pokkali rice and its draft genome analysis.</title>
        <authorList>
            <person name="Menon R."/>
            <person name="Kumari S."/>
            <person name="Rameshkumar N."/>
        </authorList>
    </citation>
    <scope>NUCLEOTIDE SEQUENCE [LARGE SCALE GENOMIC DNA]</scope>
    <source>
        <strain evidence="18 19">L3B27</strain>
    </source>
</reference>
<proteinExistence type="inferred from homology"/>
<dbReference type="Pfam" id="PF07715">
    <property type="entry name" value="Plug"/>
    <property type="match status" value="1"/>
</dbReference>
<evidence type="ECO:0000256" key="9">
    <source>
        <dbReference type="ARBA" id="ARBA00023077"/>
    </source>
</evidence>
<dbReference type="InterPro" id="IPR000531">
    <property type="entry name" value="Beta-barrel_TonB"/>
</dbReference>
<dbReference type="AlphaFoldDB" id="A0A2U0S9K2"/>
<evidence type="ECO:0000256" key="15">
    <source>
        <dbReference type="SAM" id="SignalP"/>
    </source>
</evidence>
<dbReference type="GO" id="GO:0006826">
    <property type="term" value="P:iron ion transport"/>
    <property type="evidence" value="ECO:0007669"/>
    <property type="project" value="UniProtKB-KW"/>
</dbReference>
<comment type="caution">
    <text evidence="18">The sequence shown here is derived from an EMBL/GenBank/DDBJ whole genome shotgun (WGS) entry which is preliminary data.</text>
</comment>
<keyword evidence="19" id="KW-1185">Reference proteome</keyword>
<gene>
    <name evidence="18" type="ORF">DD559_00270</name>
</gene>
<evidence type="ECO:0000256" key="5">
    <source>
        <dbReference type="ARBA" id="ARBA00022692"/>
    </source>
</evidence>
<name>A0A2U0S9K2_9SPHN</name>
<keyword evidence="9 14" id="KW-0798">TonB box</keyword>
<dbReference type="SUPFAM" id="SSF56935">
    <property type="entry name" value="Porins"/>
    <property type="match status" value="1"/>
</dbReference>
<keyword evidence="18" id="KW-0675">Receptor</keyword>
<evidence type="ECO:0000259" key="17">
    <source>
        <dbReference type="Pfam" id="PF07715"/>
    </source>
</evidence>
<evidence type="ECO:0000256" key="6">
    <source>
        <dbReference type="ARBA" id="ARBA00022729"/>
    </source>
</evidence>
<feature type="domain" description="TonB-dependent receptor-like beta-barrel" evidence="16">
    <location>
        <begin position="250"/>
        <end position="717"/>
    </location>
</feature>
<keyword evidence="4" id="KW-0410">Iron transport</keyword>
<dbReference type="Proteomes" id="UP000245890">
    <property type="component" value="Unassembled WGS sequence"/>
</dbReference>
<evidence type="ECO:0000259" key="16">
    <source>
        <dbReference type="Pfam" id="PF00593"/>
    </source>
</evidence>
<evidence type="ECO:0000256" key="8">
    <source>
        <dbReference type="ARBA" id="ARBA00023065"/>
    </source>
</evidence>
<dbReference type="CDD" id="cd01347">
    <property type="entry name" value="ligand_gated_channel"/>
    <property type="match status" value="1"/>
</dbReference>
<protein>
    <submittedName>
        <fullName evidence="18">TonB-dependent receptor</fullName>
    </submittedName>
</protein>
<evidence type="ECO:0000256" key="11">
    <source>
        <dbReference type="ARBA" id="ARBA00023237"/>
    </source>
</evidence>
<keyword evidence="2 12" id="KW-0813">Transport</keyword>
<dbReference type="InterPro" id="IPR012910">
    <property type="entry name" value="Plug_dom"/>
</dbReference>
<evidence type="ECO:0000256" key="14">
    <source>
        <dbReference type="RuleBase" id="RU003357"/>
    </source>
</evidence>
<feature type="signal peptide" evidence="15">
    <location>
        <begin position="1"/>
        <end position="25"/>
    </location>
</feature>
<evidence type="ECO:0000256" key="12">
    <source>
        <dbReference type="PROSITE-ProRule" id="PRU01360"/>
    </source>
</evidence>
<keyword evidence="8" id="KW-0406">Ion transport</keyword>
<dbReference type="Gene3D" id="2.40.170.20">
    <property type="entry name" value="TonB-dependent receptor, beta-barrel domain"/>
    <property type="match status" value="1"/>
</dbReference>
<evidence type="ECO:0000256" key="3">
    <source>
        <dbReference type="ARBA" id="ARBA00022452"/>
    </source>
</evidence>
<dbReference type="InterPro" id="IPR036942">
    <property type="entry name" value="Beta-barrel_TonB_sf"/>
</dbReference>
<dbReference type="GO" id="GO:0009279">
    <property type="term" value="C:cell outer membrane"/>
    <property type="evidence" value="ECO:0007669"/>
    <property type="project" value="UniProtKB-SubCell"/>
</dbReference>
<keyword evidence="7" id="KW-0408">Iron</keyword>
<feature type="chain" id="PRO_5015700927" evidence="15">
    <location>
        <begin position="26"/>
        <end position="775"/>
    </location>
</feature>
<keyword evidence="3 12" id="KW-1134">Transmembrane beta strand</keyword>
<dbReference type="Pfam" id="PF00593">
    <property type="entry name" value="TonB_dep_Rec_b-barrel"/>
    <property type="match status" value="1"/>
</dbReference>
<dbReference type="PANTHER" id="PTHR32552">
    <property type="entry name" value="FERRICHROME IRON RECEPTOR-RELATED"/>
    <property type="match status" value="1"/>
</dbReference>
<evidence type="ECO:0000256" key="2">
    <source>
        <dbReference type="ARBA" id="ARBA00022448"/>
    </source>
</evidence>
<evidence type="ECO:0000256" key="1">
    <source>
        <dbReference type="ARBA" id="ARBA00004571"/>
    </source>
</evidence>
<dbReference type="PROSITE" id="PS01156">
    <property type="entry name" value="TONB_DEPENDENT_REC_2"/>
    <property type="match status" value="1"/>
</dbReference>
<keyword evidence="11 12" id="KW-0998">Cell outer membrane</keyword>
<dbReference type="OrthoDB" id="9760333at2"/>
<dbReference type="PANTHER" id="PTHR32552:SF81">
    <property type="entry name" value="TONB-DEPENDENT OUTER MEMBRANE RECEPTOR"/>
    <property type="match status" value="1"/>
</dbReference>
<accession>A0A2U0S9K2</accession>
<evidence type="ECO:0000256" key="4">
    <source>
        <dbReference type="ARBA" id="ARBA00022496"/>
    </source>
</evidence>
<keyword evidence="10 12" id="KW-0472">Membrane</keyword>
<comment type="subcellular location">
    <subcellularLocation>
        <location evidence="1 12">Cell outer membrane</location>
        <topology evidence="1 12">Multi-pass membrane protein</topology>
    </subcellularLocation>
</comment>
<organism evidence="18 19">
    <name type="scientific">Sphingomonas pokkalii</name>
    <dbReference type="NCBI Taxonomy" id="2175090"/>
    <lineage>
        <taxon>Bacteria</taxon>
        <taxon>Pseudomonadati</taxon>
        <taxon>Pseudomonadota</taxon>
        <taxon>Alphaproteobacteria</taxon>
        <taxon>Sphingomonadales</taxon>
        <taxon>Sphingomonadaceae</taxon>
        <taxon>Sphingomonas</taxon>
    </lineage>
</organism>
<sequence length="775" mass="82891">MSRPDSVRIALLASAALLSAAPAFAQDSATTDQVAQGASQGEEIIVTARRREESLLDVPIAVTAISGAQLNAQGALDITDIAQSAPNVSLEVSRGTNNTLSAFIRGVGQQDPVAGFEAGVGLYLDDVYLNRPQAAVLDIYDVDRIEVLRGPQGTLYGRNTIGGAVKYVTKRIGADPQLQLRGTYGTYNQADLVVSASAPLGDTGLKVSAAGARLSRGGFGTNLTTGQDNYNKDLWAARGTVEYAPSSSAFFRVSGDYTHDKSNPRGGHRLIPGIVSGTPVLSDKFDSQGGLVTPKQDVKAWGVTGLAELHAADWLTFRSITAYRKDDSATPIDFDALPAVQVDVPAFYNNKQFSQEAQLLVDTGGFSGLLGIYYLDAKAKTVFDVRLPGGVTALTFGDVKTDTVAVFGDFTYDITPMLSVSAGGRYTWDQRQSRVLRQTFLGGGSPFFGGTGALFATTSDFRGSADFKKFTPRASISFKPSSDHTLYASWADGFKGGGFDPRGQTSACRTPTGTPCTPAQVYDFMSFDPETVSSYEIGYKASLFDRRLSFALAAFHADYTDVQVPGSIGTTINGQQSFIGITTNAGKARMRGVEFEGNLIAARDLGAPGGTLNLNWSVGYLDARYKRFIDSRGIDVANRRRIQNTPDWTASGTIGYSVPVGSEGQVAASVTASYRSASQQFELRTPMLDQPGFTLFDANVNWDITKKLSIGVHGRNLFDKRYIVSGYNFLAQNPDTGDFLRTPAGAYVPTLGTEGVLTGYYGNPRQVFVTGTVKF</sequence>
<evidence type="ECO:0000313" key="19">
    <source>
        <dbReference type="Proteomes" id="UP000245890"/>
    </source>
</evidence>
<dbReference type="RefSeq" id="WP_116467431.1">
    <property type="nucleotide sequence ID" value="NZ_QENQ01000001.1"/>
</dbReference>
<dbReference type="InterPro" id="IPR010917">
    <property type="entry name" value="TonB_rcpt_CS"/>
</dbReference>
<comment type="similarity">
    <text evidence="12 14">Belongs to the TonB-dependent receptor family.</text>
</comment>
<evidence type="ECO:0000256" key="7">
    <source>
        <dbReference type="ARBA" id="ARBA00023004"/>
    </source>
</evidence>
<feature type="domain" description="TonB-dependent receptor plug" evidence="17">
    <location>
        <begin position="55"/>
        <end position="164"/>
    </location>
</feature>
<keyword evidence="6 15" id="KW-0732">Signal</keyword>
<evidence type="ECO:0000313" key="18">
    <source>
        <dbReference type="EMBL" id="PVX27975.1"/>
    </source>
</evidence>
<dbReference type="PROSITE" id="PS52016">
    <property type="entry name" value="TONB_DEPENDENT_REC_3"/>
    <property type="match status" value="1"/>
</dbReference>